<reference evidence="2 3" key="1">
    <citation type="submission" date="2024-01" db="EMBL/GenBank/DDBJ databases">
        <title>The genomes of 5 underutilized Papilionoideae crops provide insights into root nodulation and disease resistanc.</title>
        <authorList>
            <person name="Jiang F."/>
        </authorList>
    </citation>
    <scope>NUCLEOTIDE SEQUENCE [LARGE SCALE GENOMIC DNA]</scope>
    <source>
        <strain evidence="2">JINMINGXINNONG_FW02</strain>
        <tissue evidence="2">Leaves</tissue>
    </source>
</reference>
<comment type="caution">
    <text evidence="2">The sequence shown here is derived from an EMBL/GenBank/DDBJ whole genome shotgun (WGS) entry which is preliminary data.</text>
</comment>
<accession>A0AAN9P0Y5</accession>
<evidence type="ECO:0000313" key="3">
    <source>
        <dbReference type="Proteomes" id="UP001374584"/>
    </source>
</evidence>
<proteinExistence type="predicted"/>
<dbReference type="Gene3D" id="3.80.10.10">
    <property type="entry name" value="Ribonuclease Inhibitor"/>
    <property type="match status" value="2"/>
</dbReference>
<evidence type="ECO:0000256" key="1">
    <source>
        <dbReference type="ARBA" id="ARBA00022821"/>
    </source>
</evidence>
<organism evidence="2 3">
    <name type="scientific">Phaseolus coccineus</name>
    <name type="common">Scarlet runner bean</name>
    <name type="synonym">Phaseolus multiflorus</name>
    <dbReference type="NCBI Taxonomy" id="3886"/>
    <lineage>
        <taxon>Eukaryota</taxon>
        <taxon>Viridiplantae</taxon>
        <taxon>Streptophyta</taxon>
        <taxon>Embryophyta</taxon>
        <taxon>Tracheophyta</taxon>
        <taxon>Spermatophyta</taxon>
        <taxon>Magnoliopsida</taxon>
        <taxon>eudicotyledons</taxon>
        <taxon>Gunneridae</taxon>
        <taxon>Pentapetalae</taxon>
        <taxon>rosids</taxon>
        <taxon>fabids</taxon>
        <taxon>Fabales</taxon>
        <taxon>Fabaceae</taxon>
        <taxon>Papilionoideae</taxon>
        <taxon>50 kb inversion clade</taxon>
        <taxon>NPAAA clade</taxon>
        <taxon>indigoferoid/millettioid clade</taxon>
        <taxon>Phaseoleae</taxon>
        <taxon>Phaseolus</taxon>
    </lineage>
</organism>
<dbReference type="PANTHER" id="PTHR36766:SF30">
    <property type="entry name" value="TIR-NBS TYPE DISEASE RESISTANCE PROTEIN-RELATED"/>
    <property type="match status" value="1"/>
</dbReference>
<dbReference type="GO" id="GO:0006952">
    <property type="term" value="P:defense response"/>
    <property type="evidence" value="ECO:0007669"/>
    <property type="project" value="UniProtKB-KW"/>
</dbReference>
<dbReference type="InterPro" id="IPR032675">
    <property type="entry name" value="LRR_dom_sf"/>
</dbReference>
<dbReference type="AlphaFoldDB" id="A0AAN9P0Y5"/>
<name>A0AAN9P0Y5_PHACN</name>
<keyword evidence="3" id="KW-1185">Reference proteome</keyword>
<keyword evidence="1" id="KW-0611">Plant defense</keyword>
<sequence length="327" mass="36521">MLPSLGQLPSLKQLSISDMNSVKTIDLGFYKKENCSFVTPFPSLESLRIVSMPCWEVWSSFYSEAFPVLKFLQIINCPKLKGDLPNHLPVLQTLAIINCQLLVSTVPRAPTLKRLEMYKSKNVTFPVFPLFVEDIDIEGSPMVESMMEAISNIQPTCLRYLSLNDCSSAISFPGDRLPASLKTLEISGLKKLKFPMQHKNELLELLSINNSCDSLKSLPLVTFPNLINLYITNCTNMESLVVGSESFKSLNSFGIGQCPNFVSFPKEGLSAPNLTRFSVDGCEKLKSLPDQMGTLLPKMEYLEMSNCQQIESFPRGSMPPDPVGHRY</sequence>
<protein>
    <submittedName>
        <fullName evidence="2">Uncharacterized protein</fullName>
    </submittedName>
</protein>
<evidence type="ECO:0000313" key="2">
    <source>
        <dbReference type="EMBL" id="KAK7382362.1"/>
    </source>
</evidence>
<dbReference type="EMBL" id="JAYMYR010000001">
    <property type="protein sequence ID" value="KAK7382362.1"/>
    <property type="molecule type" value="Genomic_DNA"/>
</dbReference>
<gene>
    <name evidence="2" type="ORF">VNO80_01213</name>
</gene>
<dbReference type="PANTHER" id="PTHR36766">
    <property type="entry name" value="PLANT BROAD-SPECTRUM MILDEW RESISTANCE PROTEIN RPW8"/>
    <property type="match status" value="1"/>
</dbReference>
<dbReference type="Proteomes" id="UP001374584">
    <property type="component" value="Unassembled WGS sequence"/>
</dbReference>
<dbReference type="SUPFAM" id="SSF52047">
    <property type="entry name" value="RNI-like"/>
    <property type="match status" value="1"/>
</dbReference>